<organism evidence="1 2">
    <name type="scientific">Prevotella pallens</name>
    <dbReference type="NCBI Taxonomy" id="60133"/>
    <lineage>
        <taxon>Bacteria</taxon>
        <taxon>Pseudomonadati</taxon>
        <taxon>Bacteroidota</taxon>
        <taxon>Bacteroidia</taxon>
        <taxon>Bacteroidales</taxon>
        <taxon>Prevotellaceae</taxon>
        <taxon>Prevotella</taxon>
    </lineage>
</organism>
<sequence length="129" mass="14964">MKFFRASDEETYSLQIDDHFEVLTKKTQISPGINITDLEGKIGVKVDVFTGLTLFNLQKSQFKTNEKTSTNPLFGSSKFFCLSSLQTIFPPKKNIFVQSNAQFFSKFELYLGTKRYFLRKEFSNLYKVI</sequence>
<name>A0A379EZ12_9BACT</name>
<dbReference type="Proteomes" id="UP000254235">
    <property type="component" value="Unassembled WGS sequence"/>
</dbReference>
<reference evidence="1 2" key="1">
    <citation type="submission" date="2018-06" db="EMBL/GenBank/DDBJ databases">
        <authorList>
            <consortium name="Pathogen Informatics"/>
            <person name="Doyle S."/>
        </authorList>
    </citation>
    <scope>NUCLEOTIDE SEQUENCE [LARGE SCALE GENOMIC DNA]</scope>
    <source>
        <strain evidence="1 2">NCTC13043</strain>
    </source>
</reference>
<dbReference type="AlphaFoldDB" id="A0A379EZ12"/>
<proteinExistence type="predicted"/>
<gene>
    <name evidence="1" type="ORF">NCTC13043_00483</name>
</gene>
<dbReference type="EMBL" id="UGTP01000001">
    <property type="protein sequence ID" value="SUC11627.1"/>
    <property type="molecule type" value="Genomic_DNA"/>
</dbReference>
<evidence type="ECO:0000313" key="2">
    <source>
        <dbReference type="Proteomes" id="UP000254235"/>
    </source>
</evidence>
<protein>
    <submittedName>
        <fullName evidence="1">Uncharacterized protein</fullName>
    </submittedName>
</protein>
<accession>A0A379EZ12</accession>
<evidence type="ECO:0000313" key="1">
    <source>
        <dbReference type="EMBL" id="SUC11627.1"/>
    </source>
</evidence>